<sequence length="184" mass="20524">MRTSQWDAENRGASEIERHSLTPRLTPSRIAVRRGCAKPPPVSQLVCTIHVWPPQLERNIVSATTTVLVNGPTRVTKRNSRPTHDQSKEDRDASHKGCAVHILPITFTGTIHRLCYNRFASAHSQIVPLLGSVFIRRLPRGVCEFFLGVFSQFSATVVESGVAHRTDTAPLPLRYMLAFETSNN</sequence>
<protein>
    <submittedName>
        <fullName evidence="2">Uncharacterized protein</fullName>
    </submittedName>
</protein>
<feature type="compositionally biased region" description="Basic and acidic residues" evidence="1">
    <location>
        <begin position="82"/>
        <end position="93"/>
    </location>
</feature>
<keyword evidence="3" id="KW-1185">Reference proteome</keyword>
<name>A0A219AQW1_METCM</name>
<evidence type="ECO:0000256" key="1">
    <source>
        <dbReference type="SAM" id="MobiDB-lite"/>
    </source>
</evidence>
<feature type="region of interest" description="Disordered" evidence="1">
    <location>
        <begin position="71"/>
        <end position="93"/>
    </location>
</feature>
<proteinExistence type="predicted"/>
<dbReference type="GeneID" id="28858336"/>
<comment type="caution">
    <text evidence="2">The sequence shown here is derived from an EMBL/GenBank/DDBJ whole genome shotgun (WGS) entry which is preliminary data.</text>
</comment>
<evidence type="ECO:0000313" key="2">
    <source>
        <dbReference type="EMBL" id="OWT42694.1"/>
    </source>
</evidence>
<reference evidence="2 3" key="1">
    <citation type="journal article" date="2016" name="PLoS Pathog.">
        <title>Biosynthesis of antibiotic leucinostatins in bio-control fungus Purpureocillium lilacinum and their inhibition on phytophthora revealed by genome mining.</title>
        <authorList>
            <person name="Wang G."/>
            <person name="Liu Z."/>
            <person name="Lin R."/>
            <person name="Li E."/>
            <person name="Mao Z."/>
            <person name="Ling J."/>
            <person name="Yang Y."/>
            <person name="Yin W.B."/>
            <person name="Xie B."/>
        </authorList>
    </citation>
    <scope>NUCLEOTIDE SEQUENCE [LARGE SCALE GENOMIC DNA]</scope>
    <source>
        <strain evidence="2">170</strain>
    </source>
</reference>
<evidence type="ECO:0000313" key="3">
    <source>
        <dbReference type="Proteomes" id="UP000078397"/>
    </source>
</evidence>
<dbReference type="RefSeq" id="XP_022285175.1">
    <property type="nucleotide sequence ID" value="XM_022429763.1"/>
</dbReference>
<accession>A0A219AQW1</accession>
<dbReference type="Proteomes" id="UP000078397">
    <property type="component" value="Unassembled WGS sequence"/>
</dbReference>
<dbReference type="AlphaFoldDB" id="A0A219AQW1"/>
<dbReference type="KEGG" id="pchm:VFPPC_18107"/>
<dbReference type="EMBL" id="LSBJ02000007">
    <property type="protein sequence ID" value="OWT42694.1"/>
    <property type="molecule type" value="Genomic_DNA"/>
</dbReference>
<organism evidence="2 3">
    <name type="scientific">Pochonia chlamydosporia 170</name>
    <dbReference type="NCBI Taxonomy" id="1380566"/>
    <lineage>
        <taxon>Eukaryota</taxon>
        <taxon>Fungi</taxon>
        <taxon>Dikarya</taxon>
        <taxon>Ascomycota</taxon>
        <taxon>Pezizomycotina</taxon>
        <taxon>Sordariomycetes</taxon>
        <taxon>Hypocreomycetidae</taxon>
        <taxon>Hypocreales</taxon>
        <taxon>Clavicipitaceae</taxon>
        <taxon>Pochonia</taxon>
    </lineage>
</organism>
<gene>
    <name evidence="2" type="ORF">VFPPC_18107</name>
</gene>